<dbReference type="AlphaFoldDB" id="A0A084JIE7"/>
<dbReference type="PANTHER" id="PTHR30244:SF36">
    <property type="entry name" value="3-OXO-GLUCOSE-6-PHOSPHATE:GLUTAMATE AMINOTRANSFERASE"/>
    <property type="match status" value="1"/>
</dbReference>
<gene>
    <name evidence="6" type="ORF">IO99_00725</name>
</gene>
<accession>A0A084JIE7</accession>
<dbReference type="SUPFAM" id="SSF53383">
    <property type="entry name" value="PLP-dependent transferases"/>
    <property type="match status" value="1"/>
</dbReference>
<dbReference type="PANTHER" id="PTHR30244">
    <property type="entry name" value="TRANSAMINASE"/>
    <property type="match status" value="1"/>
</dbReference>
<dbReference type="Proteomes" id="UP000028542">
    <property type="component" value="Unassembled WGS sequence"/>
</dbReference>
<dbReference type="PIRSF" id="PIRSF000390">
    <property type="entry name" value="PLP_StrS"/>
    <property type="match status" value="1"/>
</dbReference>
<dbReference type="STRING" id="318464.IO99_00725"/>
<feature type="modified residue" description="N6-(pyridoxal phosphate)lysine" evidence="4">
    <location>
        <position position="192"/>
    </location>
</feature>
<comment type="similarity">
    <text evidence="2 5">Belongs to the DegT/DnrJ/EryC1 family.</text>
</comment>
<protein>
    <submittedName>
        <fullName evidence="6">Pleiotropic regulatory protein</fullName>
    </submittedName>
</protein>
<evidence type="ECO:0000256" key="5">
    <source>
        <dbReference type="RuleBase" id="RU004508"/>
    </source>
</evidence>
<reference evidence="6 7" key="1">
    <citation type="submission" date="2014-07" db="EMBL/GenBank/DDBJ databases">
        <title>Draft genome of Clostridium sulfidigenes 113A isolated from sediments associated with methane hydrate from Krishna Godavari basin.</title>
        <authorList>
            <person name="Honkalas V.S."/>
            <person name="Dabir A.P."/>
            <person name="Arora P."/>
            <person name="Dhakephalkar P.K."/>
        </authorList>
    </citation>
    <scope>NUCLEOTIDE SEQUENCE [LARGE SCALE GENOMIC DNA]</scope>
    <source>
        <strain evidence="6 7">113A</strain>
    </source>
</reference>
<dbReference type="Gene3D" id="3.90.1150.10">
    <property type="entry name" value="Aspartate Aminotransferase, domain 1"/>
    <property type="match status" value="1"/>
</dbReference>
<keyword evidence="1 4" id="KW-0663">Pyridoxal phosphate</keyword>
<dbReference type="GO" id="GO:0008483">
    <property type="term" value="F:transaminase activity"/>
    <property type="evidence" value="ECO:0007669"/>
    <property type="project" value="TreeGrafter"/>
</dbReference>
<dbReference type="CDD" id="cd00616">
    <property type="entry name" value="AHBA_syn"/>
    <property type="match status" value="1"/>
</dbReference>
<dbReference type="GO" id="GO:0000271">
    <property type="term" value="P:polysaccharide biosynthetic process"/>
    <property type="evidence" value="ECO:0007669"/>
    <property type="project" value="TreeGrafter"/>
</dbReference>
<feature type="active site" description="Proton acceptor" evidence="3">
    <location>
        <position position="192"/>
    </location>
</feature>
<evidence type="ECO:0000313" key="6">
    <source>
        <dbReference type="EMBL" id="KEZ88731.1"/>
    </source>
</evidence>
<dbReference type="FunFam" id="3.40.640.10:FF:000089">
    <property type="entry name" value="Aminotransferase, DegT/DnrJ/EryC1/StrS family"/>
    <property type="match status" value="1"/>
</dbReference>
<dbReference type="EMBL" id="JPMD01000001">
    <property type="protein sequence ID" value="KEZ88731.1"/>
    <property type="molecule type" value="Genomic_DNA"/>
</dbReference>
<keyword evidence="7" id="KW-1185">Reference proteome</keyword>
<dbReference type="InterPro" id="IPR000653">
    <property type="entry name" value="DegT/StrS_aminotransferase"/>
</dbReference>
<evidence type="ECO:0000256" key="2">
    <source>
        <dbReference type="ARBA" id="ARBA00037999"/>
    </source>
</evidence>
<dbReference type="eggNOG" id="COG0399">
    <property type="taxonomic scope" value="Bacteria"/>
</dbReference>
<dbReference type="InterPro" id="IPR015421">
    <property type="entry name" value="PyrdxlP-dep_Trfase_major"/>
</dbReference>
<dbReference type="Gene3D" id="3.40.640.10">
    <property type="entry name" value="Type I PLP-dependent aspartate aminotransferase-like (Major domain)"/>
    <property type="match status" value="1"/>
</dbReference>
<sequence length="374" mass="42155">MKINFYESQREYKEKKHEFDGAIKNIIDSGAFILGNEVKTFEEEIKDFTGAKHAIGVASGTDALVIASDILGFSDNKEIVTTPFTFLASTSCLAKHGGKPVFVDIDEESCGMDVDQLEAAINDNTVGVLPIHLFNQMCDMDKIMEIAKKHDLKVLEDAAEAFGMRWQMQGEERYRHAGTIGDMGVFSFFPTKTLGGYGDGGMIVTNSDELADMCRMFRVHGASKKYHYDYIGYNSRLDAMQAAVLRVKLKYINNAIENRGRVAKLYTEGLKNVEGVKVQGIKSANQKNVYYVFNIFAENRDGLAEFLKSKGVATSIYYPKPLHLQKCFEYLGYKEGQFPVTEKMCKQILALPIYPELTNEEVEYICDCIKEFYN</sequence>
<dbReference type="RefSeq" id="WP_035129081.1">
    <property type="nucleotide sequence ID" value="NZ_JPMD01000001.1"/>
</dbReference>
<dbReference type="InterPro" id="IPR015422">
    <property type="entry name" value="PyrdxlP-dep_Trfase_small"/>
</dbReference>
<dbReference type="Pfam" id="PF01041">
    <property type="entry name" value="DegT_DnrJ_EryC1"/>
    <property type="match status" value="1"/>
</dbReference>
<dbReference type="GO" id="GO:0030170">
    <property type="term" value="F:pyridoxal phosphate binding"/>
    <property type="evidence" value="ECO:0007669"/>
    <property type="project" value="UniProtKB-ARBA"/>
</dbReference>
<comment type="caution">
    <text evidence="6">The sequence shown here is derived from an EMBL/GenBank/DDBJ whole genome shotgun (WGS) entry which is preliminary data.</text>
</comment>
<evidence type="ECO:0000256" key="1">
    <source>
        <dbReference type="ARBA" id="ARBA00022898"/>
    </source>
</evidence>
<dbReference type="InterPro" id="IPR015424">
    <property type="entry name" value="PyrdxlP-dep_Trfase"/>
</dbReference>
<name>A0A084JIE7_9CLOT</name>
<evidence type="ECO:0000256" key="3">
    <source>
        <dbReference type="PIRSR" id="PIRSR000390-1"/>
    </source>
</evidence>
<organism evidence="6 7">
    <name type="scientific">Clostridium sulfidigenes</name>
    <dbReference type="NCBI Taxonomy" id="318464"/>
    <lineage>
        <taxon>Bacteria</taxon>
        <taxon>Bacillati</taxon>
        <taxon>Bacillota</taxon>
        <taxon>Clostridia</taxon>
        <taxon>Eubacteriales</taxon>
        <taxon>Clostridiaceae</taxon>
        <taxon>Clostridium</taxon>
    </lineage>
</organism>
<evidence type="ECO:0000313" key="7">
    <source>
        <dbReference type="Proteomes" id="UP000028542"/>
    </source>
</evidence>
<evidence type="ECO:0000256" key="4">
    <source>
        <dbReference type="PIRSR" id="PIRSR000390-2"/>
    </source>
</evidence>
<proteinExistence type="inferred from homology"/>